<dbReference type="STRING" id="1912795.BK816_06140"/>
<evidence type="ECO:0000313" key="11">
    <source>
        <dbReference type="EMBL" id="AOZ72924.1"/>
    </source>
</evidence>
<dbReference type="Gene3D" id="3.20.20.70">
    <property type="entry name" value="Aldolase class I"/>
    <property type="match status" value="1"/>
</dbReference>
<keyword evidence="8 9" id="KW-0143">Chaperone</keyword>
<evidence type="ECO:0000256" key="6">
    <source>
        <dbReference type="ARBA" id="ARBA00023004"/>
    </source>
</evidence>
<keyword evidence="9" id="KW-0004">4Fe-4S</keyword>
<dbReference type="PANTHER" id="PTHR13932">
    <property type="entry name" value="COPROPORPHYRINIGEN III OXIDASE"/>
    <property type="match status" value="1"/>
</dbReference>
<dbReference type="InterPro" id="IPR006638">
    <property type="entry name" value="Elp3/MiaA/NifB-like_rSAM"/>
</dbReference>
<feature type="domain" description="Radical SAM core" evidence="10">
    <location>
        <begin position="23"/>
        <end position="266"/>
    </location>
</feature>
<evidence type="ECO:0000256" key="8">
    <source>
        <dbReference type="ARBA" id="ARBA00023186"/>
    </source>
</evidence>
<keyword evidence="12" id="KW-1185">Reference proteome</keyword>
<protein>
    <recommendedName>
        <fullName evidence="2 9">Heme chaperone HemW</fullName>
    </recommendedName>
</protein>
<dbReference type="PROSITE" id="PS51918">
    <property type="entry name" value="RADICAL_SAM"/>
    <property type="match status" value="1"/>
</dbReference>
<dbReference type="GO" id="GO:0005737">
    <property type="term" value="C:cytoplasm"/>
    <property type="evidence" value="ECO:0007669"/>
    <property type="project" value="UniProtKB-SubCell"/>
</dbReference>
<keyword evidence="4 9" id="KW-0949">S-adenosyl-L-methionine</keyword>
<dbReference type="AlphaFoldDB" id="A0A1D9MKT5"/>
<comment type="function">
    <text evidence="9">Probably acts as a heme chaperone, transferring heme to an unknown acceptor. Binds one molecule of heme per monomer, possibly covalently. Binds 1 [4Fe-4S] cluster. The cluster is coordinated with 3 cysteines and an exchangeable S-adenosyl-L-methionine.</text>
</comment>
<dbReference type="GO" id="GO:0046872">
    <property type="term" value="F:metal ion binding"/>
    <property type="evidence" value="ECO:0007669"/>
    <property type="project" value="UniProtKB-UniRule"/>
</dbReference>
<dbReference type="OrthoDB" id="9808022at2"/>
<dbReference type="InterPro" id="IPR007197">
    <property type="entry name" value="rSAM"/>
</dbReference>
<dbReference type="SFLD" id="SFLDG01082">
    <property type="entry name" value="B12-binding_domain_containing"/>
    <property type="match status" value="1"/>
</dbReference>
<dbReference type="CDD" id="cd01335">
    <property type="entry name" value="Radical_SAM"/>
    <property type="match status" value="1"/>
</dbReference>
<evidence type="ECO:0000313" key="12">
    <source>
        <dbReference type="Proteomes" id="UP000176288"/>
    </source>
</evidence>
<name>A0A1D9MKT5_9ACTO</name>
<evidence type="ECO:0000256" key="3">
    <source>
        <dbReference type="ARBA" id="ARBA00022617"/>
    </source>
</evidence>
<keyword evidence="3 9" id="KW-0349">Heme</keyword>
<comment type="similarity">
    <text evidence="1">Belongs to the anaerobic coproporphyrinogen-III oxidase family. HemW subfamily.</text>
</comment>
<comment type="subcellular location">
    <subcellularLocation>
        <location evidence="9">Cytoplasm</location>
    </subcellularLocation>
</comment>
<dbReference type="KEGG" id="avu:BK816_06140"/>
<evidence type="ECO:0000256" key="2">
    <source>
        <dbReference type="ARBA" id="ARBA00017228"/>
    </source>
</evidence>
<dbReference type="InterPro" id="IPR004559">
    <property type="entry name" value="HemW-like"/>
</dbReference>
<evidence type="ECO:0000256" key="5">
    <source>
        <dbReference type="ARBA" id="ARBA00022723"/>
    </source>
</evidence>
<dbReference type="GO" id="GO:0006779">
    <property type="term" value="P:porphyrin-containing compound biosynthetic process"/>
    <property type="evidence" value="ECO:0007669"/>
    <property type="project" value="InterPro"/>
</dbReference>
<dbReference type="SMART" id="SM00729">
    <property type="entry name" value="Elp3"/>
    <property type="match status" value="1"/>
</dbReference>
<organism evidence="11 12">
    <name type="scientific">Boudabousia tangfeifanii</name>
    <dbReference type="NCBI Taxonomy" id="1912795"/>
    <lineage>
        <taxon>Bacteria</taxon>
        <taxon>Bacillati</taxon>
        <taxon>Actinomycetota</taxon>
        <taxon>Actinomycetes</taxon>
        <taxon>Actinomycetales</taxon>
        <taxon>Actinomycetaceae</taxon>
        <taxon>Boudabousia</taxon>
    </lineage>
</organism>
<dbReference type="InterPro" id="IPR058240">
    <property type="entry name" value="rSAM_sf"/>
</dbReference>
<accession>A0A1D9MKT5</accession>
<dbReference type="Pfam" id="PF04055">
    <property type="entry name" value="Radical_SAM"/>
    <property type="match status" value="1"/>
</dbReference>
<keyword evidence="6 9" id="KW-0408">Iron</keyword>
<dbReference type="EMBL" id="CP017812">
    <property type="protein sequence ID" value="AOZ72924.1"/>
    <property type="molecule type" value="Genomic_DNA"/>
</dbReference>
<keyword evidence="9" id="KW-0963">Cytoplasm</keyword>
<keyword evidence="5 9" id="KW-0479">Metal-binding</keyword>
<dbReference type="InterPro" id="IPR013785">
    <property type="entry name" value="Aldolase_TIM"/>
</dbReference>
<dbReference type="InterPro" id="IPR034505">
    <property type="entry name" value="Coproporphyrinogen-III_oxidase"/>
</dbReference>
<dbReference type="SFLD" id="SFLDS00029">
    <property type="entry name" value="Radical_SAM"/>
    <property type="match status" value="1"/>
</dbReference>
<dbReference type="PANTHER" id="PTHR13932:SF5">
    <property type="entry name" value="RADICAL S-ADENOSYL METHIONINE DOMAIN-CONTAINING PROTEIN 1, MITOCHONDRIAL"/>
    <property type="match status" value="1"/>
</dbReference>
<dbReference type="NCBIfam" id="TIGR00539">
    <property type="entry name" value="hemN_rel"/>
    <property type="match status" value="1"/>
</dbReference>
<reference evidence="11 12" key="1">
    <citation type="submission" date="2016-10" db="EMBL/GenBank/DDBJ databases">
        <title>Actinomyces aegypiusis sp. nov., isolated from the Aegypius monachus in Qinghai Tibet Plateau China.</title>
        <authorList>
            <person name="Wang Y."/>
        </authorList>
    </citation>
    <scope>NUCLEOTIDE SEQUENCE [LARGE SCALE GENOMIC DNA]</scope>
    <source>
        <strain evidence="11 12">VUL4_3</strain>
    </source>
</reference>
<dbReference type="SFLD" id="SFLDG01065">
    <property type="entry name" value="anaerobic_coproporphyrinogen-I"/>
    <property type="match status" value="1"/>
</dbReference>
<evidence type="ECO:0000256" key="7">
    <source>
        <dbReference type="ARBA" id="ARBA00023014"/>
    </source>
</evidence>
<gene>
    <name evidence="11" type="ORF">BK816_06140</name>
</gene>
<evidence type="ECO:0000256" key="1">
    <source>
        <dbReference type="ARBA" id="ARBA00006100"/>
    </source>
</evidence>
<sequence>MSQTPTGNLVYRPAGFLPPADETATQRTFSAYVHIPFCVTRCGYCDFNTYTTTFGVGADLATYADSVIAEIKQAEDALGQQGYPPRKLYSVFFGGGTPTMLDPDQLARILSALTETFGLEKRAEVTIEANPDTVNLPILQRLKQAGFTRVSFGMQSAVPHVLKTLERSHDPLRMPQVVRWAREAGLQVSLDLIYGTPGESLDDWKQSVNTALLLSPDHISAYSLIIEPGTRLANQIERGEVAPIDEDEQAEKYEIVDEMLASQGYQWYEISNWAWRSFGEAPVTGLRYASRHNLAYWRGGDWWGFGPGAHSHFGMVRWWNRKHPGQYAQALREGISPAVDGEEIDAEAARLEEIMLMVRTGQGLIANEFVTRAVSQLIREGLIQPSSALCGRIILTRKGRLLADSVTHFLVENHL</sequence>
<evidence type="ECO:0000256" key="4">
    <source>
        <dbReference type="ARBA" id="ARBA00022691"/>
    </source>
</evidence>
<proteinExistence type="inferred from homology"/>
<dbReference type="SFLD" id="SFLDF00562">
    <property type="entry name" value="HemN-like__clustered_with_heat"/>
    <property type="match status" value="1"/>
</dbReference>
<dbReference type="Proteomes" id="UP000176288">
    <property type="component" value="Chromosome"/>
</dbReference>
<dbReference type="GO" id="GO:0004109">
    <property type="term" value="F:coproporphyrinogen oxidase activity"/>
    <property type="evidence" value="ECO:0007669"/>
    <property type="project" value="InterPro"/>
</dbReference>
<evidence type="ECO:0000256" key="9">
    <source>
        <dbReference type="RuleBase" id="RU364116"/>
    </source>
</evidence>
<dbReference type="SUPFAM" id="SSF102114">
    <property type="entry name" value="Radical SAM enzymes"/>
    <property type="match status" value="1"/>
</dbReference>
<dbReference type="RefSeq" id="WP_071164389.1">
    <property type="nucleotide sequence ID" value="NZ_CP017812.1"/>
</dbReference>
<keyword evidence="7 9" id="KW-0411">Iron-sulfur</keyword>
<evidence type="ECO:0000259" key="10">
    <source>
        <dbReference type="PROSITE" id="PS51918"/>
    </source>
</evidence>
<dbReference type="GO" id="GO:0051539">
    <property type="term" value="F:4 iron, 4 sulfur cluster binding"/>
    <property type="evidence" value="ECO:0007669"/>
    <property type="project" value="UniProtKB-UniRule"/>
</dbReference>